<reference evidence="1" key="1">
    <citation type="submission" date="2020-06" db="EMBL/GenBank/DDBJ databases">
        <authorList>
            <person name="Li T."/>
            <person name="Hu X."/>
            <person name="Zhang T."/>
            <person name="Song X."/>
            <person name="Zhang H."/>
            <person name="Dai N."/>
            <person name="Sheng W."/>
            <person name="Hou X."/>
            <person name="Wei L."/>
        </authorList>
    </citation>
    <scope>NUCLEOTIDE SEQUENCE</scope>
    <source>
        <strain evidence="1">G02</strain>
        <tissue evidence="1">Leaf</tissue>
    </source>
</reference>
<comment type="caution">
    <text evidence="1">The sequence shown here is derived from an EMBL/GenBank/DDBJ whole genome shotgun (WGS) entry which is preliminary data.</text>
</comment>
<protein>
    <submittedName>
        <fullName evidence="1">Uncharacterized protein</fullName>
    </submittedName>
</protein>
<accession>A0AAW2QII6</accession>
<dbReference type="EMBL" id="JACGWJ010000015">
    <property type="protein sequence ID" value="KAL0367638.1"/>
    <property type="molecule type" value="Genomic_DNA"/>
</dbReference>
<proteinExistence type="predicted"/>
<name>A0AAW2QII6_SESRA</name>
<reference evidence="1" key="2">
    <citation type="journal article" date="2024" name="Plant">
        <title>Genomic evolution and insights into agronomic trait innovations of Sesamum species.</title>
        <authorList>
            <person name="Miao H."/>
            <person name="Wang L."/>
            <person name="Qu L."/>
            <person name="Liu H."/>
            <person name="Sun Y."/>
            <person name="Le M."/>
            <person name="Wang Q."/>
            <person name="Wei S."/>
            <person name="Zheng Y."/>
            <person name="Lin W."/>
            <person name="Duan Y."/>
            <person name="Cao H."/>
            <person name="Xiong S."/>
            <person name="Wang X."/>
            <person name="Wei L."/>
            <person name="Li C."/>
            <person name="Ma Q."/>
            <person name="Ju M."/>
            <person name="Zhao R."/>
            <person name="Li G."/>
            <person name="Mu C."/>
            <person name="Tian Q."/>
            <person name="Mei H."/>
            <person name="Zhang T."/>
            <person name="Gao T."/>
            <person name="Zhang H."/>
        </authorList>
    </citation>
    <scope>NUCLEOTIDE SEQUENCE</scope>
    <source>
        <strain evidence="1">G02</strain>
    </source>
</reference>
<dbReference type="AlphaFoldDB" id="A0AAW2QII6"/>
<organism evidence="1">
    <name type="scientific">Sesamum radiatum</name>
    <name type="common">Black benniseed</name>
    <dbReference type="NCBI Taxonomy" id="300843"/>
    <lineage>
        <taxon>Eukaryota</taxon>
        <taxon>Viridiplantae</taxon>
        <taxon>Streptophyta</taxon>
        <taxon>Embryophyta</taxon>
        <taxon>Tracheophyta</taxon>
        <taxon>Spermatophyta</taxon>
        <taxon>Magnoliopsida</taxon>
        <taxon>eudicotyledons</taxon>
        <taxon>Gunneridae</taxon>
        <taxon>Pentapetalae</taxon>
        <taxon>asterids</taxon>
        <taxon>lamiids</taxon>
        <taxon>Lamiales</taxon>
        <taxon>Pedaliaceae</taxon>
        <taxon>Sesamum</taxon>
    </lineage>
</organism>
<evidence type="ECO:0000313" key="1">
    <source>
        <dbReference type="EMBL" id="KAL0367638.1"/>
    </source>
</evidence>
<sequence>MPENFVRKVSKTEISESPRLQSKPLYIDEVFYLRESPPNSSSPGLDNLGWLRSRCTLIRIIRDEFWMISILLGEDSLSLGVLSSGCLGVEVSLTIALQVR</sequence>
<gene>
    <name evidence="1" type="ORF">Sradi_3653900</name>
</gene>